<keyword evidence="1" id="KW-0812">Transmembrane</keyword>
<feature type="transmembrane region" description="Helical" evidence="1">
    <location>
        <begin position="407"/>
        <end position="426"/>
    </location>
</feature>
<protein>
    <submittedName>
        <fullName evidence="2">Uncharacterized protein</fullName>
    </submittedName>
</protein>
<keyword evidence="1" id="KW-0472">Membrane</keyword>
<sequence length="487" mass="53904">MPSGQHESFFTYGLTRPLPFRWFTPGAVVAGVISLALFTFLNFASAGYNLIVTISTNPNATISEGSWLQHWPSYLSAKVQPTCEPANLPVNSQFFTNQTALTYTLTGVWQHHDATSPQVVSPSLSYYNNVLNNCSVASIVVDLSSMDRSGNQFAYAEWGALIRSYITCQIVTTAGLVFLNLTQTYDYVPDTIPFTMVDKFLGTGFLARNKTTQASLYWGETLMSTYYGAVTWAMELERTKQTQFLGEPGIRKGTVSFAPNGSFPDIKDLRFFNADYRFIVDKGQAIYDVVCCDDSVPAPKTPGALDEAGLYPNIWTEVDTLAKATYSTVLTDLGQAAAAPNILADDMLLTHFTANFSRIRGVNFKPGPANGSFEELKDTTGPLRITPSVISTTYICQVPQLKSASSLILAIVVSNVVLLQVMWQLYKISTEWYLSKRHPTMNYCEGCLEIISRNPVISSEGISEGHPLFYKPNYVPQNSRESMTAYY</sequence>
<evidence type="ECO:0000313" key="2">
    <source>
        <dbReference type="EMBL" id="GAP85845.1"/>
    </source>
</evidence>
<gene>
    <name evidence="2" type="ORF">SAMD00023353_1401420</name>
</gene>
<dbReference type="EMBL" id="DF977459">
    <property type="protein sequence ID" value="GAP85845.1"/>
    <property type="molecule type" value="Genomic_DNA"/>
</dbReference>
<dbReference type="OrthoDB" id="3220769at2759"/>
<evidence type="ECO:0000313" key="3">
    <source>
        <dbReference type="Proteomes" id="UP000054516"/>
    </source>
</evidence>
<organism evidence="2">
    <name type="scientific">Rosellinia necatrix</name>
    <name type="common">White root-rot fungus</name>
    <dbReference type="NCBI Taxonomy" id="77044"/>
    <lineage>
        <taxon>Eukaryota</taxon>
        <taxon>Fungi</taxon>
        <taxon>Dikarya</taxon>
        <taxon>Ascomycota</taxon>
        <taxon>Pezizomycotina</taxon>
        <taxon>Sordariomycetes</taxon>
        <taxon>Xylariomycetidae</taxon>
        <taxon>Xylariales</taxon>
        <taxon>Xylariaceae</taxon>
        <taxon>Rosellinia</taxon>
    </lineage>
</organism>
<dbReference type="AlphaFoldDB" id="A0A1W2TD08"/>
<name>A0A1W2TD08_ROSNE</name>
<accession>A0A1W2TD08</accession>
<proteinExistence type="predicted"/>
<dbReference type="Proteomes" id="UP000054516">
    <property type="component" value="Unassembled WGS sequence"/>
</dbReference>
<dbReference type="STRING" id="77044.A0A1W2TD08"/>
<keyword evidence="3" id="KW-1185">Reference proteome</keyword>
<feature type="transmembrane region" description="Helical" evidence="1">
    <location>
        <begin position="20"/>
        <end position="41"/>
    </location>
</feature>
<keyword evidence="1" id="KW-1133">Transmembrane helix</keyword>
<evidence type="ECO:0000256" key="1">
    <source>
        <dbReference type="SAM" id="Phobius"/>
    </source>
</evidence>
<dbReference type="OMA" id="VWQEEPQ"/>
<reference evidence="2" key="1">
    <citation type="submission" date="2016-03" db="EMBL/GenBank/DDBJ databases">
        <title>Draft genome sequence of Rosellinia necatrix.</title>
        <authorList>
            <person name="Kanematsu S."/>
        </authorList>
    </citation>
    <scope>NUCLEOTIDE SEQUENCE [LARGE SCALE GENOMIC DNA]</scope>
    <source>
        <strain evidence="2">W97</strain>
    </source>
</reference>